<accession>A0A518A122</accession>
<protein>
    <submittedName>
        <fullName evidence="1">Uncharacterized protein</fullName>
    </submittedName>
</protein>
<gene>
    <name evidence="1" type="ORF">Enr10x_07540</name>
</gene>
<sequence length="129" mass="14041">MEEEPISAQPETRRPSTVDERIRKWSLLKRLLLSLCLLAASYITAIGTGLMILLMLAFSTDGCQHIPDYLGLLVFQLPIYVLGICAALPALLLACARSVYWVVGSIFLCVGISSVWLIGGIIAIMSACQ</sequence>
<accession>A0A517Q1F0</accession>
<evidence type="ECO:0000313" key="1">
    <source>
        <dbReference type="EMBL" id="QDT25458.1"/>
    </source>
</evidence>
<evidence type="ECO:0000313" key="2">
    <source>
        <dbReference type="Proteomes" id="UP000315647"/>
    </source>
</evidence>
<reference evidence="1 2" key="1">
    <citation type="submission" date="2019-03" db="EMBL/GenBank/DDBJ databases">
        <title>Deep-cultivation of Planctomycetes and their phenomic and genomic characterization uncovers novel biology.</title>
        <authorList>
            <person name="Wiegand S."/>
            <person name="Jogler M."/>
            <person name="Boedeker C."/>
            <person name="Pinto D."/>
            <person name="Vollmers J."/>
            <person name="Rivas-Marin E."/>
            <person name="Kohn T."/>
            <person name="Peeters S.H."/>
            <person name="Heuer A."/>
            <person name="Rast P."/>
            <person name="Oberbeckmann S."/>
            <person name="Bunk B."/>
            <person name="Jeske O."/>
            <person name="Meyerdierks A."/>
            <person name="Storesund J.E."/>
            <person name="Kallscheuer N."/>
            <person name="Luecker S."/>
            <person name="Lage O.M."/>
            <person name="Pohl T."/>
            <person name="Merkel B.J."/>
            <person name="Hornburger P."/>
            <person name="Mueller R.-W."/>
            <person name="Bruemmer F."/>
            <person name="Labrenz M."/>
            <person name="Spormann A.M."/>
            <person name="Op den Camp H."/>
            <person name="Overmann J."/>
            <person name="Amann R."/>
            <person name="Jetten M.S.M."/>
            <person name="Mascher T."/>
            <person name="Medema M.H."/>
            <person name="Devos D.P."/>
            <person name="Kaster A.-K."/>
            <person name="Ovreas L."/>
            <person name="Rohde M."/>
            <person name="Galperin M.Y."/>
            <person name="Jogler C."/>
        </authorList>
    </citation>
    <scope>NUCLEOTIDE SEQUENCE [LARGE SCALE GENOMIC DNA]</scope>
    <source>
        <strain evidence="1 2">Enr10</strain>
    </source>
</reference>
<dbReference type="RefSeq" id="WP_145104117.1">
    <property type="nucleotide sequence ID" value="NZ_CP036277.1"/>
</dbReference>
<keyword evidence="2" id="KW-1185">Reference proteome</keyword>
<organism evidence="1 2">
    <name type="scientific">Gimesia panareensis</name>
    <dbReference type="NCBI Taxonomy" id="2527978"/>
    <lineage>
        <taxon>Bacteria</taxon>
        <taxon>Pseudomonadati</taxon>
        <taxon>Planctomycetota</taxon>
        <taxon>Planctomycetia</taxon>
        <taxon>Planctomycetales</taxon>
        <taxon>Planctomycetaceae</taxon>
        <taxon>Gimesia</taxon>
    </lineage>
</organism>
<dbReference type="EMBL" id="CP037421">
    <property type="protein sequence ID" value="QDT25458.1"/>
    <property type="molecule type" value="Genomic_DNA"/>
</dbReference>
<dbReference type="Proteomes" id="UP000315647">
    <property type="component" value="Chromosome"/>
</dbReference>
<proteinExistence type="predicted"/>
<name>A0A517Q1F0_9PLAN</name>
<dbReference type="AlphaFoldDB" id="A0A517Q1F0"/>